<proteinExistence type="predicted"/>
<evidence type="ECO:0008006" key="4">
    <source>
        <dbReference type="Google" id="ProtNLM"/>
    </source>
</evidence>
<keyword evidence="3" id="KW-1185">Reference proteome</keyword>
<organism evidence="2 3">
    <name type="scientific">Actinocatenispora rupis</name>
    <dbReference type="NCBI Taxonomy" id="519421"/>
    <lineage>
        <taxon>Bacteria</taxon>
        <taxon>Bacillati</taxon>
        <taxon>Actinomycetota</taxon>
        <taxon>Actinomycetes</taxon>
        <taxon>Micromonosporales</taxon>
        <taxon>Micromonosporaceae</taxon>
        <taxon>Actinocatenispora</taxon>
    </lineage>
</organism>
<dbReference type="RefSeq" id="WP_239076852.1">
    <property type="nucleotide sequence ID" value="NZ_BAAAZM010000011.1"/>
</dbReference>
<protein>
    <recommendedName>
        <fullName evidence="4">TLP18.3, Psb32 and MOLO-1 founding protein of phosphatase</fullName>
    </recommendedName>
</protein>
<feature type="region of interest" description="Disordered" evidence="1">
    <location>
        <begin position="1"/>
        <end position="40"/>
    </location>
</feature>
<comment type="caution">
    <text evidence="2">The sequence shown here is derived from an EMBL/GenBank/DDBJ whole genome shotgun (WGS) entry which is preliminary data.</text>
</comment>
<evidence type="ECO:0000313" key="3">
    <source>
        <dbReference type="Proteomes" id="UP000612808"/>
    </source>
</evidence>
<feature type="compositionally biased region" description="Basic and acidic residues" evidence="1">
    <location>
        <begin position="10"/>
        <end position="37"/>
    </location>
</feature>
<evidence type="ECO:0000256" key="1">
    <source>
        <dbReference type="SAM" id="MobiDB-lite"/>
    </source>
</evidence>
<accession>A0A8J3NDX1</accession>
<dbReference type="EMBL" id="BOMB01000024">
    <property type="protein sequence ID" value="GID13417.1"/>
    <property type="molecule type" value="Genomic_DNA"/>
</dbReference>
<sequence length="166" mass="17288">MAVGEAEMTGDAKAEGGKHAAIEPRVTDHGEPLEHPPTRGSLYDGVADGPFNGNQLVRLDEALRSADEQSGLTFSVYVGDLAGDDQRRAADDLHDRLADPESSVLLAVSPNQRVVEIVTGALAAKKLPDRVCALAALSMTSAFSGGDLAGGLVTGLRMLSDQARIP</sequence>
<reference evidence="2" key="1">
    <citation type="submission" date="2021-01" db="EMBL/GenBank/DDBJ databases">
        <title>Whole genome shotgun sequence of Actinocatenispora rupis NBRC 107355.</title>
        <authorList>
            <person name="Komaki H."/>
            <person name="Tamura T."/>
        </authorList>
    </citation>
    <scope>NUCLEOTIDE SEQUENCE</scope>
    <source>
        <strain evidence="2">NBRC 107355</strain>
    </source>
</reference>
<dbReference type="Proteomes" id="UP000612808">
    <property type="component" value="Unassembled WGS sequence"/>
</dbReference>
<dbReference type="Pfam" id="PF17174">
    <property type="entry name" value="DUF5130"/>
    <property type="match status" value="1"/>
</dbReference>
<gene>
    <name evidence="2" type="ORF">Aru02nite_43060</name>
</gene>
<dbReference type="InterPro" id="IPR033437">
    <property type="entry name" value="DUF5130"/>
</dbReference>
<name>A0A8J3NDX1_9ACTN</name>
<dbReference type="Gene3D" id="3.10.310.50">
    <property type="match status" value="1"/>
</dbReference>
<evidence type="ECO:0000313" key="2">
    <source>
        <dbReference type="EMBL" id="GID13417.1"/>
    </source>
</evidence>
<dbReference type="AlphaFoldDB" id="A0A8J3NDX1"/>